<dbReference type="InterPro" id="IPR050151">
    <property type="entry name" value="Class-I_Pyr_Nuc-Dis_Oxidored"/>
</dbReference>
<evidence type="ECO:0000256" key="14">
    <source>
        <dbReference type="PIRSR" id="PIRSR000350-3"/>
    </source>
</evidence>
<dbReference type="STRING" id="698762.SAMN00808754_0491"/>
<gene>
    <name evidence="19" type="ORF">SAMN00808754_0491</name>
</gene>
<dbReference type="Gene3D" id="3.30.390.30">
    <property type="match status" value="1"/>
</dbReference>
<feature type="binding site" evidence="14">
    <location>
        <begin position="178"/>
        <end position="185"/>
    </location>
    <ligand>
        <name>NAD(+)</name>
        <dbReference type="ChEBI" id="CHEBI:57540"/>
    </ligand>
</feature>
<evidence type="ECO:0000259" key="17">
    <source>
        <dbReference type="Pfam" id="PF02852"/>
    </source>
</evidence>
<dbReference type="InterPro" id="IPR036188">
    <property type="entry name" value="FAD/NAD-bd_sf"/>
</dbReference>
<keyword evidence="8 16" id="KW-0560">Oxidoreductase</keyword>
<evidence type="ECO:0000256" key="4">
    <source>
        <dbReference type="ARBA" id="ARBA00016961"/>
    </source>
</evidence>
<dbReference type="PRINTS" id="PR00368">
    <property type="entry name" value="FADPNR"/>
</dbReference>
<evidence type="ECO:0000256" key="13">
    <source>
        <dbReference type="PIRSR" id="PIRSR000350-2"/>
    </source>
</evidence>
<dbReference type="InterPro" id="IPR012999">
    <property type="entry name" value="Pyr_OxRdtase_I_AS"/>
</dbReference>
<accession>A0A1W1VEZ5</accession>
<dbReference type="RefSeq" id="WP_084663702.1">
    <property type="nucleotide sequence ID" value="NZ_LT838272.1"/>
</dbReference>
<evidence type="ECO:0000256" key="12">
    <source>
        <dbReference type="ARBA" id="ARBA00049187"/>
    </source>
</evidence>
<evidence type="ECO:0000313" key="20">
    <source>
        <dbReference type="Proteomes" id="UP000192569"/>
    </source>
</evidence>
<feature type="binding site" evidence="14">
    <location>
        <position position="201"/>
    </location>
    <ligand>
        <name>NAD(+)</name>
        <dbReference type="ChEBI" id="CHEBI:57540"/>
    </ligand>
</feature>
<dbReference type="AlphaFoldDB" id="A0A1W1VEZ5"/>
<dbReference type="InterPro" id="IPR016156">
    <property type="entry name" value="FAD/NAD-linked_Rdtase_dimer_sf"/>
</dbReference>
<dbReference type="Gene3D" id="3.50.50.60">
    <property type="entry name" value="FAD/NAD(P)-binding domain"/>
    <property type="match status" value="2"/>
</dbReference>
<dbReference type="Pfam" id="PF02852">
    <property type="entry name" value="Pyr_redox_dim"/>
    <property type="match status" value="1"/>
</dbReference>
<feature type="binding site" evidence="14">
    <location>
        <begin position="141"/>
        <end position="143"/>
    </location>
    <ligand>
        <name>FAD</name>
        <dbReference type="ChEBI" id="CHEBI:57692"/>
    </ligand>
</feature>
<dbReference type="GO" id="GO:0005737">
    <property type="term" value="C:cytoplasm"/>
    <property type="evidence" value="ECO:0007669"/>
    <property type="project" value="UniProtKB-SubCell"/>
</dbReference>
<evidence type="ECO:0000256" key="8">
    <source>
        <dbReference type="ARBA" id="ARBA00023002"/>
    </source>
</evidence>
<evidence type="ECO:0000256" key="6">
    <source>
        <dbReference type="ARBA" id="ARBA00022630"/>
    </source>
</evidence>
<dbReference type="PIRSF" id="PIRSF000350">
    <property type="entry name" value="Mercury_reductase_MerA"/>
    <property type="match status" value="1"/>
</dbReference>
<evidence type="ECO:0000256" key="10">
    <source>
        <dbReference type="ARBA" id="ARBA00023157"/>
    </source>
</evidence>
<sequence length="459" mass="48128">MEYQIAILGAGPGGYVAAIRAAQLGAKVAVIEQDALGGTCLNRGCIPTKALLAGASIVETIKKASSFGIQVQGYQVDYSRLVARKDTVVKQLRQGISYLFKKNKVDLFPGKGYLTGPRRVAVTGPGGEVQEIEAQNIILATGSEPALLPGLGYNGRTVVTSTEALAWDSLPESIIIIGGGVIGCEFATLFNTLGVKVTIVELLPSILPMIDSELSRRYQMLLKKAGVEVKTQARVTAVEEEGEQVKVTLSSGETLISAKVLISIGRKFNTQGLGLENVGVALGPKGEIVVDDYLRTNVEGVYAIGDVTGMIQLAHVASAQGIAAVQTILGRPTKVNYDAVPSCIFTSPEIATVGLTQEEAERRGFKVKVGKFFFLASGKAQATGETEGLVKIVADGSSDKVLGVHIMGPHATELIAEATLAVTQGIKAQELAACIHAHPTLSEAVMEAAEAVHGLSIHS</sequence>
<comment type="cofactor">
    <cofactor evidence="14 16">
        <name>FAD</name>
        <dbReference type="ChEBI" id="CHEBI:57692"/>
    </cofactor>
    <text evidence="14 16">Binds 1 FAD per subunit.</text>
</comment>
<name>A0A1W1VEZ5_9FIRM</name>
<evidence type="ECO:0000313" key="19">
    <source>
        <dbReference type="EMBL" id="SMB91631.1"/>
    </source>
</evidence>
<keyword evidence="9 14" id="KW-0520">NAD</keyword>
<feature type="binding site" evidence="14">
    <location>
        <position position="49"/>
    </location>
    <ligand>
        <name>FAD</name>
        <dbReference type="ChEBI" id="CHEBI:57692"/>
    </ligand>
</feature>
<keyword evidence="7 14" id="KW-0274">FAD</keyword>
<dbReference type="InterPro" id="IPR001100">
    <property type="entry name" value="Pyr_nuc-diS_OxRdtase"/>
</dbReference>
<feature type="binding site" evidence="14">
    <location>
        <position position="306"/>
    </location>
    <ligand>
        <name>FAD</name>
        <dbReference type="ChEBI" id="CHEBI:57692"/>
    </ligand>
</feature>
<comment type="similarity">
    <text evidence="2 16">Belongs to the class-I pyridine nucleotide-disulfide oxidoreductase family.</text>
</comment>
<evidence type="ECO:0000256" key="5">
    <source>
        <dbReference type="ARBA" id="ARBA00022490"/>
    </source>
</evidence>
<comment type="subcellular location">
    <subcellularLocation>
        <location evidence="1">Cytoplasm</location>
    </subcellularLocation>
</comment>
<evidence type="ECO:0000256" key="15">
    <source>
        <dbReference type="PIRSR" id="PIRSR000350-4"/>
    </source>
</evidence>
<dbReference type="OrthoDB" id="9807946at2"/>
<feature type="active site" description="Proton acceptor" evidence="13">
    <location>
        <position position="438"/>
    </location>
</feature>
<evidence type="ECO:0000256" key="7">
    <source>
        <dbReference type="ARBA" id="ARBA00022827"/>
    </source>
</evidence>
<dbReference type="InterPro" id="IPR006258">
    <property type="entry name" value="Lipoamide_DH"/>
</dbReference>
<evidence type="ECO:0000256" key="2">
    <source>
        <dbReference type="ARBA" id="ARBA00007532"/>
    </source>
</evidence>
<proteinExistence type="inferred from homology"/>
<evidence type="ECO:0000256" key="1">
    <source>
        <dbReference type="ARBA" id="ARBA00004496"/>
    </source>
</evidence>
<evidence type="ECO:0000259" key="18">
    <source>
        <dbReference type="Pfam" id="PF07992"/>
    </source>
</evidence>
<dbReference type="GO" id="GO:0050660">
    <property type="term" value="F:flavin adenine dinucleotide binding"/>
    <property type="evidence" value="ECO:0007669"/>
    <property type="project" value="InterPro"/>
</dbReference>
<dbReference type="Pfam" id="PF07992">
    <property type="entry name" value="Pyr_redox_2"/>
    <property type="match status" value="1"/>
</dbReference>
<dbReference type="SUPFAM" id="SSF51905">
    <property type="entry name" value="FAD/NAD(P)-binding domain"/>
    <property type="match status" value="1"/>
</dbReference>
<dbReference type="InterPro" id="IPR023753">
    <property type="entry name" value="FAD/NAD-binding_dom"/>
</dbReference>
<feature type="domain" description="Pyridine nucleotide-disulphide oxidoreductase dimerisation" evidence="17">
    <location>
        <begin position="340"/>
        <end position="449"/>
    </location>
</feature>
<keyword evidence="10" id="KW-1015">Disulfide bond</keyword>
<evidence type="ECO:0000256" key="11">
    <source>
        <dbReference type="ARBA" id="ARBA00023284"/>
    </source>
</evidence>
<comment type="miscellaneous">
    <text evidence="16">The active site is a redox-active disulfide bond.</text>
</comment>
<dbReference type="EC" id="1.8.1.4" evidence="3 16"/>
<dbReference type="FunFam" id="3.30.390.30:FF:000001">
    <property type="entry name" value="Dihydrolipoyl dehydrogenase"/>
    <property type="match status" value="1"/>
</dbReference>
<dbReference type="NCBIfam" id="TIGR01350">
    <property type="entry name" value="lipoamide_DH"/>
    <property type="match status" value="1"/>
</dbReference>
<keyword evidence="6 16" id="KW-0285">Flavoprotein</keyword>
<keyword evidence="20" id="KW-1185">Reference proteome</keyword>
<dbReference type="PROSITE" id="PS00076">
    <property type="entry name" value="PYRIDINE_REDOX_1"/>
    <property type="match status" value="1"/>
</dbReference>
<feature type="binding site" evidence="14">
    <location>
        <position position="265"/>
    </location>
    <ligand>
        <name>NAD(+)</name>
        <dbReference type="ChEBI" id="CHEBI:57540"/>
    </ligand>
</feature>
<evidence type="ECO:0000256" key="3">
    <source>
        <dbReference type="ARBA" id="ARBA00012608"/>
    </source>
</evidence>
<dbReference type="PANTHER" id="PTHR22912">
    <property type="entry name" value="DISULFIDE OXIDOREDUCTASE"/>
    <property type="match status" value="1"/>
</dbReference>
<dbReference type="GO" id="GO:0006103">
    <property type="term" value="P:2-oxoglutarate metabolic process"/>
    <property type="evidence" value="ECO:0007669"/>
    <property type="project" value="TreeGrafter"/>
</dbReference>
<evidence type="ECO:0000256" key="9">
    <source>
        <dbReference type="ARBA" id="ARBA00023027"/>
    </source>
</evidence>
<dbReference type="GO" id="GO:0004148">
    <property type="term" value="F:dihydrolipoyl dehydrogenase (NADH) activity"/>
    <property type="evidence" value="ECO:0007669"/>
    <property type="project" value="UniProtKB-EC"/>
</dbReference>
<dbReference type="EMBL" id="LT838272">
    <property type="protein sequence ID" value="SMB91631.1"/>
    <property type="molecule type" value="Genomic_DNA"/>
</dbReference>
<dbReference type="SUPFAM" id="SSF55424">
    <property type="entry name" value="FAD/NAD-linked reductases, dimerisation (C-terminal) domain"/>
    <property type="match status" value="1"/>
</dbReference>
<organism evidence="19 20">
    <name type="scientific">Thermanaeromonas toyohensis ToBE</name>
    <dbReference type="NCBI Taxonomy" id="698762"/>
    <lineage>
        <taxon>Bacteria</taxon>
        <taxon>Bacillati</taxon>
        <taxon>Bacillota</taxon>
        <taxon>Clostridia</taxon>
        <taxon>Neomoorellales</taxon>
        <taxon>Neomoorellaceae</taxon>
        <taxon>Thermanaeromonas</taxon>
    </lineage>
</organism>
<keyword evidence="11 16" id="KW-0676">Redox-active center</keyword>
<dbReference type="InterPro" id="IPR004099">
    <property type="entry name" value="Pyr_nucl-diS_OxRdtase_dimer"/>
</dbReference>
<dbReference type="PRINTS" id="PR00411">
    <property type="entry name" value="PNDRDTASEI"/>
</dbReference>
<dbReference type="Proteomes" id="UP000192569">
    <property type="component" value="Chromosome I"/>
</dbReference>
<feature type="disulfide bond" description="Redox-active" evidence="15">
    <location>
        <begin position="40"/>
        <end position="45"/>
    </location>
</feature>
<keyword evidence="5" id="KW-0963">Cytoplasm</keyword>
<feature type="domain" description="FAD/NAD(P)-binding" evidence="18">
    <location>
        <begin position="3"/>
        <end position="321"/>
    </location>
</feature>
<protein>
    <recommendedName>
        <fullName evidence="4 16">Dihydrolipoyl dehydrogenase</fullName>
        <ecNumber evidence="3 16">1.8.1.4</ecNumber>
    </recommendedName>
</protein>
<keyword evidence="14" id="KW-0547">Nucleotide-binding</keyword>
<dbReference type="PANTHER" id="PTHR22912:SF217">
    <property type="entry name" value="DIHYDROLIPOYL DEHYDROGENASE"/>
    <property type="match status" value="1"/>
</dbReference>
<comment type="catalytic activity">
    <reaction evidence="12 16">
        <text>N(6)-[(R)-dihydrolipoyl]-L-lysyl-[protein] + NAD(+) = N(6)-[(R)-lipoyl]-L-lysyl-[protein] + NADH + H(+)</text>
        <dbReference type="Rhea" id="RHEA:15045"/>
        <dbReference type="Rhea" id="RHEA-COMP:10474"/>
        <dbReference type="Rhea" id="RHEA-COMP:10475"/>
        <dbReference type="ChEBI" id="CHEBI:15378"/>
        <dbReference type="ChEBI" id="CHEBI:57540"/>
        <dbReference type="ChEBI" id="CHEBI:57945"/>
        <dbReference type="ChEBI" id="CHEBI:83099"/>
        <dbReference type="ChEBI" id="CHEBI:83100"/>
        <dbReference type="EC" id="1.8.1.4"/>
    </reaction>
</comment>
<feature type="binding site" evidence="14">
    <location>
        <position position="112"/>
    </location>
    <ligand>
        <name>FAD</name>
        <dbReference type="ChEBI" id="CHEBI:57692"/>
    </ligand>
</feature>
<evidence type="ECO:0000256" key="16">
    <source>
        <dbReference type="RuleBase" id="RU003692"/>
    </source>
</evidence>
<reference evidence="19 20" key="1">
    <citation type="submission" date="2017-04" db="EMBL/GenBank/DDBJ databases">
        <authorList>
            <person name="Afonso C.L."/>
            <person name="Miller P.J."/>
            <person name="Scott M.A."/>
            <person name="Spackman E."/>
            <person name="Goraichik I."/>
            <person name="Dimitrov K.M."/>
            <person name="Suarez D.L."/>
            <person name="Swayne D.E."/>
        </authorList>
    </citation>
    <scope>NUCLEOTIDE SEQUENCE [LARGE SCALE GENOMIC DNA]</scope>
    <source>
        <strain evidence="19 20">ToBE</strain>
    </source>
</reference>